<sequence>MLVCHNSCFCNSNLALGGARACLMQATPGPSAPAGLMLYCHVPGATGAYVMKQAHGFTRRSFLARIARTGGAAAAFAALDALGGAGLAWGEDRAYRGPPALPGGLGKGKRVTILGAGVAGMTAAYELGKAGFACTVLEARHRPGGRSWTIRGGDRFEQADGVQQAHWPKAPHLYLNPGPARISHHHRAVLGYCREFGVPLEIMMNDNRAAWLQDDQAFGGRPVQARQVLGDSHGYFGELLGKAVSTGRLDQELSGEDRERLLAAIATFGDLQRDGRYTGTSRSGYSATPAPGLPHGTVRAPLPLSELLRADFWQFKAAFGEDFDQAGTMLQPVGGMDRFPAAFARRLGHAIRYDTLVDEIRKTAHGARVVCHHGGVRSVIDSDYVICTLPLSVLRDIPNDFAPAYREAIAEVEYARSAKTAFYAPRRFWEQDEGIYGGLSWTSRDVTQILYPSHGIGQADGVLVGSYCFGAFPGDDMGQYPLAERIEKALAAGEAIHPGYRGMVRGGVNIAWPKVPHSLGSWAEWKPEQFDTVYRLLQQPDGVMYFAGEYLGYLSSWQEGAVLSAHHAIEQLAARVRA</sequence>
<dbReference type="InterPro" id="IPR002937">
    <property type="entry name" value="Amino_oxidase"/>
</dbReference>
<dbReference type="Gene3D" id="3.50.50.60">
    <property type="entry name" value="FAD/NAD(P)-binding domain"/>
    <property type="match status" value="1"/>
</dbReference>
<dbReference type="GO" id="GO:0009851">
    <property type="term" value="P:auxin biosynthetic process"/>
    <property type="evidence" value="ECO:0007669"/>
    <property type="project" value="UniProtKB-KW"/>
</dbReference>
<evidence type="ECO:0000259" key="7">
    <source>
        <dbReference type="Pfam" id="PF01593"/>
    </source>
</evidence>
<dbReference type="GO" id="GO:0050361">
    <property type="term" value="F:tryptophan 2-monooxygenase activity"/>
    <property type="evidence" value="ECO:0007669"/>
    <property type="project" value="UniProtKB-EC"/>
</dbReference>
<dbReference type="InterPro" id="IPR036188">
    <property type="entry name" value="FAD/NAD-bd_sf"/>
</dbReference>
<keyword evidence="9" id="KW-1185">Reference proteome</keyword>
<evidence type="ECO:0000256" key="1">
    <source>
        <dbReference type="ARBA" id="ARBA00004814"/>
    </source>
</evidence>
<comment type="catalytic activity">
    <reaction evidence="6">
        <text>L-tryptophan + O2 = indole-3-acetamide + CO2 + H2O</text>
        <dbReference type="Rhea" id="RHEA:16165"/>
        <dbReference type="ChEBI" id="CHEBI:15377"/>
        <dbReference type="ChEBI" id="CHEBI:15379"/>
        <dbReference type="ChEBI" id="CHEBI:16031"/>
        <dbReference type="ChEBI" id="CHEBI:16526"/>
        <dbReference type="ChEBI" id="CHEBI:57912"/>
        <dbReference type="EC" id="1.13.12.3"/>
    </reaction>
</comment>
<feature type="domain" description="Amine oxidase" evidence="7">
    <location>
        <begin position="118"/>
        <end position="568"/>
    </location>
</feature>
<comment type="similarity">
    <text evidence="2">Belongs to the tryptophan 2-monooxygenase family.</text>
</comment>
<dbReference type="InterPro" id="IPR050281">
    <property type="entry name" value="Flavin_monoamine_oxidase"/>
</dbReference>
<dbReference type="Proteomes" id="UP000440498">
    <property type="component" value="Unassembled WGS sequence"/>
</dbReference>
<dbReference type="AlphaFoldDB" id="A0A6A7N1H4"/>
<name>A0A6A7N1H4_9BURK</name>
<dbReference type="SUPFAM" id="SSF54373">
    <property type="entry name" value="FAD-linked reductases, C-terminal domain"/>
    <property type="match status" value="1"/>
</dbReference>
<protein>
    <recommendedName>
        <fullName evidence="4">Tryptophan 2-monooxygenase</fullName>
        <ecNumber evidence="3">1.13.12.3</ecNumber>
    </recommendedName>
</protein>
<evidence type="ECO:0000313" key="8">
    <source>
        <dbReference type="EMBL" id="MQA38835.1"/>
    </source>
</evidence>
<comment type="caution">
    <text evidence="8">The sequence shown here is derived from an EMBL/GenBank/DDBJ whole genome shotgun (WGS) entry which is preliminary data.</text>
</comment>
<proteinExistence type="inferred from homology"/>
<gene>
    <name evidence="8" type="ORF">GEV02_11785</name>
</gene>
<evidence type="ECO:0000256" key="4">
    <source>
        <dbReference type="ARBA" id="ARBA00017871"/>
    </source>
</evidence>
<evidence type="ECO:0000256" key="3">
    <source>
        <dbReference type="ARBA" id="ARBA00012535"/>
    </source>
</evidence>
<reference evidence="8 9" key="1">
    <citation type="submission" date="2019-10" db="EMBL/GenBank/DDBJ databases">
        <title>Two novel species isolated from a subtropical stream in China.</title>
        <authorList>
            <person name="Lu H."/>
        </authorList>
    </citation>
    <scope>NUCLEOTIDE SEQUENCE [LARGE SCALE GENOMIC DNA]</scope>
    <source>
        <strain evidence="8 9">FT29W</strain>
    </source>
</reference>
<keyword evidence="5" id="KW-0073">Auxin biosynthesis</keyword>
<dbReference type="Pfam" id="PF01593">
    <property type="entry name" value="Amino_oxidase"/>
    <property type="match status" value="1"/>
</dbReference>
<dbReference type="PANTHER" id="PTHR10742">
    <property type="entry name" value="FLAVIN MONOAMINE OXIDASE"/>
    <property type="match status" value="1"/>
</dbReference>
<dbReference type="Gene3D" id="1.20.1440.240">
    <property type="match status" value="1"/>
</dbReference>
<evidence type="ECO:0000256" key="6">
    <source>
        <dbReference type="ARBA" id="ARBA00047321"/>
    </source>
</evidence>
<organism evidence="8 9">
    <name type="scientific">Rugamonas aquatica</name>
    <dbReference type="NCBI Taxonomy" id="2743357"/>
    <lineage>
        <taxon>Bacteria</taxon>
        <taxon>Pseudomonadati</taxon>
        <taxon>Pseudomonadota</taxon>
        <taxon>Betaproteobacteria</taxon>
        <taxon>Burkholderiales</taxon>
        <taxon>Oxalobacteraceae</taxon>
        <taxon>Telluria group</taxon>
        <taxon>Rugamonas</taxon>
    </lineage>
</organism>
<dbReference type="Gene3D" id="3.90.660.10">
    <property type="match status" value="1"/>
</dbReference>
<evidence type="ECO:0000256" key="5">
    <source>
        <dbReference type="ARBA" id="ARBA00023070"/>
    </source>
</evidence>
<dbReference type="EMBL" id="WHUG01000004">
    <property type="protein sequence ID" value="MQA38835.1"/>
    <property type="molecule type" value="Genomic_DNA"/>
</dbReference>
<evidence type="ECO:0000313" key="9">
    <source>
        <dbReference type="Proteomes" id="UP000440498"/>
    </source>
</evidence>
<accession>A0A6A7N1H4</accession>
<evidence type="ECO:0000256" key="2">
    <source>
        <dbReference type="ARBA" id="ARBA00005833"/>
    </source>
</evidence>
<dbReference type="EC" id="1.13.12.3" evidence="3"/>
<comment type="pathway">
    <text evidence="1">Plant hormone metabolism; auxin biosynthesis.</text>
</comment>
<dbReference type="PANTHER" id="PTHR10742:SF410">
    <property type="entry name" value="LYSINE-SPECIFIC HISTONE DEMETHYLASE 2"/>
    <property type="match status" value="1"/>
</dbReference>
<dbReference type="SUPFAM" id="SSF51905">
    <property type="entry name" value="FAD/NAD(P)-binding domain"/>
    <property type="match status" value="1"/>
</dbReference>